<name>A0A7J5XNE0_DISMA</name>
<proteinExistence type="predicted"/>
<dbReference type="AlphaFoldDB" id="A0A7J5XNE0"/>
<dbReference type="PANTHER" id="PTHR33104:SF2">
    <property type="entry name" value="CXC3 LIKE CYSTEINE CLUSTER DOMAIN-CONTAINING PROTEIN"/>
    <property type="match status" value="1"/>
</dbReference>
<gene>
    <name evidence="1" type="ORF">F7725_009847</name>
</gene>
<dbReference type="EMBL" id="JAAKFY010000022">
    <property type="protein sequence ID" value="KAF3838079.1"/>
    <property type="molecule type" value="Genomic_DNA"/>
</dbReference>
<organism evidence="1 2">
    <name type="scientific">Dissostichus mawsoni</name>
    <name type="common">Antarctic cod</name>
    <dbReference type="NCBI Taxonomy" id="36200"/>
    <lineage>
        <taxon>Eukaryota</taxon>
        <taxon>Metazoa</taxon>
        <taxon>Chordata</taxon>
        <taxon>Craniata</taxon>
        <taxon>Vertebrata</taxon>
        <taxon>Euteleostomi</taxon>
        <taxon>Actinopterygii</taxon>
        <taxon>Neopterygii</taxon>
        <taxon>Teleostei</taxon>
        <taxon>Neoteleostei</taxon>
        <taxon>Acanthomorphata</taxon>
        <taxon>Eupercaria</taxon>
        <taxon>Perciformes</taxon>
        <taxon>Notothenioidei</taxon>
        <taxon>Nototheniidae</taxon>
        <taxon>Dissostichus</taxon>
    </lineage>
</organism>
<dbReference type="OrthoDB" id="8942143at2759"/>
<evidence type="ECO:0000313" key="1">
    <source>
        <dbReference type="EMBL" id="KAF3838079.1"/>
    </source>
</evidence>
<evidence type="ECO:0000313" key="2">
    <source>
        <dbReference type="Proteomes" id="UP000518266"/>
    </source>
</evidence>
<keyword evidence="2" id="KW-1185">Reference proteome</keyword>
<dbReference type="Proteomes" id="UP000518266">
    <property type="component" value="Unassembled WGS sequence"/>
</dbReference>
<accession>A0A7J5XNE0</accession>
<comment type="caution">
    <text evidence="1">The sequence shown here is derived from an EMBL/GenBank/DDBJ whole genome shotgun (WGS) entry which is preliminary data.</text>
</comment>
<protein>
    <submittedName>
        <fullName evidence="1">Uncharacterized protein</fullName>
    </submittedName>
</protein>
<sequence length="260" mass="28784">MDESGQYGLCEQVCLLPIPPPSQICFCGPSQDFTIIPGKQTVLVTINGPYNVCLPSVCCTICSTKWSPATSSCKMIFKFDVFTSFEQMKLASPAYPSKIVAIPSTESFGSLPEDLCLVEPFKCPACTPDMLAIAVDGNRKHYRFKKSRGSDSKVSAFVDKIRSQMTIIVYFRKVVDVCGPATFTACRKSSAKVDEEGLQIAVCRHGILLQGLNHYRGIYAYPMFLQKELAEVVNATFFCTDVACRYWPCLEKMAAKLPEL</sequence>
<reference evidence="1 2" key="1">
    <citation type="submission" date="2020-03" db="EMBL/GenBank/DDBJ databases">
        <title>Dissostichus mawsoni Genome sequencing and assembly.</title>
        <authorList>
            <person name="Park H."/>
        </authorList>
    </citation>
    <scope>NUCLEOTIDE SEQUENCE [LARGE SCALE GENOMIC DNA]</scope>
    <source>
        <strain evidence="1">DM0001</strain>
        <tissue evidence="1">Muscle</tissue>
    </source>
</reference>
<dbReference type="PANTHER" id="PTHR33104">
    <property type="entry name" value="SI:DKEY-29D5.2"/>
    <property type="match status" value="1"/>
</dbReference>